<dbReference type="CDD" id="cd06850">
    <property type="entry name" value="biotinyl_domain"/>
    <property type="match status" value="1"/>
</dbReference>
<evidence type="ECO:0000256" key="5">
    <source>
        <dbReference type="ARBA" id="ARBA00022840"/>
    </source>
</evidence>
<keyword evidence="5 8" id="KW-0067">ATP-binding</keyword>
<dbReference type="Gene3D" id="2.40.50.100">
    <property type="match status" value="1"/>
</dbReference>
<dbReference type="InterPro" id="IPR011761">
    <property type="entry name" value="ATP-grasp"/>
</dbReference>
<gene>
    <name evidence="13" type="ORF">FHR80_000674</name>
</gene>
<name>A0A7W4UCN6_9CELL</name>
<keyword evidence="4 8" id="KW-0547">Nucleotide-binding</keyword>
<sequence>MPAATPATPAPPFRTVLVANRGEIACRIIRTLRRLGIRSVAVFSDADSGAPHVRLADVAVRLGPAEPHASYLDVDAVLRAAKATGTDAVHPGYGFLSESPALARACAEAGIAFVGPPVRALEVMGDKIGAKAHVARSGVPVVPGTAEPGLSDDALVARAADVGYPLLVKPSAGGGGKGMTVVRTPDELPAALAAARRVAASAFGDDALLLERYLAAPRHIEVQVLADVHGAVVHLGERECSLQRRHQKVVEESPSPVVDARTRARLGEAACAVARSVGYVGAGTVELLVEAAAPEDFFFIEMNTRLQVEHPVTELVTGLDLVELQLRVAAGEPLGLTQDDVRLTGHAVEARVYAEDPARGFLPTAGRVLVLDEPAGEGVRVDSALAVGGEVGSTYDPMLSKVAAWGPDRATALARLDAALASTTVLGVTTNVAFLRRLVAHPEVRAGRLDTGLIERHLDELVAPAHVPDAALVAALRATADRAAPAAPTASAGSAWGPDGWRLGEHLPTLHVVTSAGGERTEVAVLGAAHDAQVRLDDAPPVRAGLTPLDGTTAQLTVDGVARTVRVASDGATTWVGHDGSAVALRVTGRLDALAEARTHVDRPAGSADPAVRSPMPGTVVAVDVATGDHVTAGQPLLTVEAMKMEHRLTATTDGVVTLQARPADRVTLDQVLATITPHGTDPTGHATTGRLTTGQVTTAPAEEGTRP</sequence>
<reference evidence="13 14" key="1">
    <citation type="submission" date="2020-08" db="EMBL/GenBank/DDBJ databases">
        <title>The Agave Microbiome: Exploring the role of microbial communities in plant adaptations to desert environments.</title>
        <authorList>
            <person name="Partida-Martinez L.P."/>
        </authorList>
    </citation>
    <scope>NUCLEOTIDE SEQUENCE [LARGE SCALE GENOMIC DNA]</scope>
    <source>
        <strain evidence="13 14">RAS26</strain>
    </source>
</reference>
<dbReference type="PROSITE" id="PS00188">
    <property type="entry name" value="BIOTIN"/>
    <property type="match status" value="1"/>
</dbReference>
<dbReference type="SMART" id="SM00878">
    <property type="entry name" value="Biotin_carb_C"/>
    <property type="match status" value="1"/>
</dbReference>
<feature type="compositionally biased region" description="Low complexity" evidence="9">
    <location>
        <begin position="688"/>
        <end position="699"/>
    </location>
</feature>
<dbReference type="InterPro" id="IPR011054">
    <property type="entry name" value="Rudment_hybrid_motif"/>
</dbReference>
<evidence type="ECO:0000256" key="2">
    <source>
        <dbReference type="ARBA" id="ARBA00013263"/>
    </source>
</evidence>
<feature type="domain" description="Biotin carboxylation" evidence="12">
    <location>
        <begin position="12"/>
        <end position="459"/>
    </location>
</feature>
<dbReference type="InterPro" id="IPR005481">
    <property type="entry name" value="BC-like_N"/>
</dbReference>
<dbReference type="PROSITE" id="PS50968">
    <property type="entry name" value="BIOTINYL_LIPOYL"/>
    <property type="match status" value="1"/>
</dbReference>
<evidence type="ECO:0000256" key="6">
    <source>
        <dbReference type="ARBA" id="ARBA00023267"/>
    </source>
</evidence>
<evidence type="ECO:0000256" key="1">
    <source>
        <dbReference type="ARBA" id="ARBA00001953"/>
    </source>
</evidence>
<evidence type="ECO:0000259" key="10">
    <source>
        <dbReference type="PROSITE" id="PS50968"/>
    </source>
</evidence>
<dbReference type="PROSITE" id="PS50975">
    <property type="entry name" value="ATP_GRASP"/>
    <property type="match status" value="1"/>
</dbReference>
<dbReference type="Pfam" id="PF00364">
    <property type="entry name" value="Biotin_lipoyl"/>
    <property type="match status" value="1"/>
</dbReference>
<dbReference type="FunFam" id="3.30.470.20:FF:000028">
    <property type="entry name" value="Methylcrotonoyl-CoA carboxylase subunit alpha, mitochondrial"/>
    <property type="match status" value="1"/>
</dbReference>
<dbReference type="InterPro" id="IPR048429">
    <property type="entry name" value="MCC_alpha_BT"/>
</dbReference>
<keyword evidence="3 13" id="KW-0436">Ligase</keyword>
<dbReference type="FunFam" id="3.40.50.20:FF:000010">
    <property type="entry name" value="Propionyl-CoA carboxylase subunit alpha"/>
    <property type="match status" value="1"/>
</dbReference>
<feature type="domain" description="Lipoyl-binding" evidence="10">
    <location>
        <begin position="602"/>
        <end position="677"/>
    </location>
</feature>
<dbReference type="InterPro" id="IPR016185">
    <property type="entry name" value="PreATP-grasp_dom_sf"/>
</dbReference>
<dbReference type="GO" id="GO:0005524">
    <property type="term" value="F:ATP binding"/>
    <property type="evidence" value="ECO:0007669"/>
    <property type="project" value="UniProtKB-UniRule"/>
</dbReference>
<protein>
    <recommendedName>
        <fullName evidence="2">biotin carboxylase</fullName>
        <ecNumber evidence="2">6.3.4.14</ecNumber>
    </recommendedName>
</protein>
<dbReference type="Pfam" id="PF21139">
    <property type="entry name" value="BT_MCC_alpha"/>
    <property type="match status" value="1"/>
</dbReference>
<dbReference type="PROSITE" id="PS50979">
    <property type="entry name" value="BC"/>
    <property type="match status" value="1"/>
</dbReference>
<evidence type="ECO:0000256" key="9">
    <source>
        <dbReference type="SAM" id="MobiDB-lite"/>
    </source>
</evidence>
<comment type="caution">
    <text evidence="13">The sequence shown here is derived from an EMBL/GenBank/DDBJ whole genome shotgun (WGS) entry which is preliminary data.</text>
</comment>
<dbReference type="AlphaFoldDB" id="A0A7W4UCN6"/>
<feature type="region of interest" description="Disordered" evidence="9">
    <location>
        <begin position="676"/>
        <end position="708"/>
    </location>
</feature>
<dbReference type="GO" id="GO:0004075">
    <property type="term" value="F:biotin carboxylase activity"/>
    <property type="evidence" value="ECO:0007669"/>
    <property type="project" value="UniProtKB-EC"/>
</dbReference>
<dbReference type="SUPFAM" id="SSF51246">
    <property type="entry name" value="Rudiment single hybrid motif"/>
    <property type="match status" value="1"/>
</dbReference>
<dbReference type="InterPro" id="IPR013815">
    <property type="entry name" value="ATP_grasp_subdomain_1"/>
</dbReference>
<dbReference type="PANTHER" id="PTHR18866">
    <property type="entry name" value="CARBOXYLASE:PYRUVATE/ACETYL-COA/PROPIONYL-COA CARBOXYLASE"/>
    <property type="match status" value="1"/>
</dbReference>
<dbReference type="InterPro" id="IPR011053">
    <property type="entry name" value="Single_hybrid_motif"/>
</dbReference>
<dbReference type="EMBL" id="JACHVX010000001">
    <property type="protein sequence ID" value="MBB2921780.1"/>
    <property type="molecule type" value="Genomic_DNA"/>
</dbReference>
<evidence type="ECO:0000256" key="4">
    <source>
        <dbReference type="ARBA" id="ARBA00022741"/>
    </source>
</evidence>
<evidence type="ECO:0000259" key="12">
    <source>
        <dbReference type="PROSITE" id="PS50979"/>
    </source>
</evidence>
<comment type="pathway">
    <text evidence="7">Amino-acid degradation; L-leucine degradation.</text>
</comment>
<evidence type="ECO:0000256" key="7">
    <source>
        <dbReference type="ARBA" id="ARBA00046317"/>
    </source>
</evidence>
<dbReference type="InterPro" id="IPR001882">
    <property type="entry name" value="Biotin_BS"/>
</dbReference>
<dbReference type="SUPFAM" id="SSF56059">
    <property type="entry name" value="Glutathione synthetase ATP-binding domain-like"/>
    <property type="match status" value="1"/>
</dbReference>
<dbReference type="InterPro" id="IPR005482">
    <property type="entry name" value="Biotin_COase_C"/>
</dbReference>
<dbReference type="PANTHER" id="PTHR18866:SF33">
    <property type="entry name" value="METHYLCROTONOYL-COA CARBOXYLASE SUBUNIT ALPHA, MITOCHONDRIAL-RELATED"/>
    <property type="match status" value="1"/>
</dbReference>
<dbReference type="Gene3D" id="3.30.1490.20">
    <property type="entry name" value="ATP-grasp fold, A domain"/>
    <property type="match status" value="1"/>
</dbReference>
<dbReference type="Pfam" id="PF00289">
    <property type="entry name" value="Biotin_carb_N"/>
    <property type="match status" value="1"/>
</dbReference>
<dbReference type="Gene3D" id="3.40.50.20">
    <property type="match status" value="1"/>
</dbReference>
<dbReference type="EC" id="6.3.4.14" evidence="2"/>
<dbReference type="Gene3D" id="3.30.470.20">
    <property type="entry name" value="ATP-grasp fold, B domain"/>
    <property type="match status" value="1"/>
</dbReference>
<dbReference type="Proteomes" id="UP000518206">
    <property type="component" value="Unassembled WGS sequence"/>
</dbReference>
<evidence type="ECO:0000313" key="14">
    <source>
        <dbReference type="Proteomes" id="UP000518206"/>
    </source>
</evidence>
<comment type="cofactor">
    <cofactor evidence="1">
        <name>biotin</name>
        <dbReference type="ChEBI" id="CHEBI:57586"/>
    </cofactor>
</comment>
<dbReference type="InterPro" id="IPR011764">
    <property type="entry name" value="Biotin_carboxylation_dom"/>
</dbReference>
<dbReference type="RefSeq" id="WP_183294737.1">
    <property type="nucleotide sequence ID" value="NZ_JACHVX010000001.1"/>
</dbReference>
<organism evidence="13 14">
    <name type="scientific">Cellulomonas cellasea</name>
    <dbReference type="NCBI Taxonomy" id="43670"/>
    <lineage>
        <taxon>Bacteria</taxon>
        <taxon>Bacillati</taxon>
        <taxon>Actinomycetota</taxon>
        <taxon>Actinomycetes</taxon>
        <taxon>Micrococcales</taxon>
        <taxon>Cellulomonadaceae</taxon>
        <taxon>Cellulomonas</taxon>
    </lineage>
</organism>
<proteinExistence type="predicted"/>
<reference evidence="13 14" key="2">
    <citation type="submission" date="2020-08" db="EMBL/GenBank/DDBJ databases">
        <authorList>
            <person name="Partida-Martinez L."/>
            <person name="Huntemann M."/>
            <person name="Clum A."/>
            <person name="Wang J."/>
            <person name="Palaniappan K."/>
            <person name="Ritter S."/>
            <person name="Chen I.-M."/>
            <person name="Stamatis D."/>
            <person name="Reddy T."/>
            <person name="O'Malley R."/>
            <person name="Daum C."/>
            <person name="Shapiro N."/>
            <person name="Ivanova N."/>
            <person name="Kyrpides N."/>
            <person name="Woyke T."/>
        </authorList>
    </citation>
    <scope>NUCLEOTIDE SEQUENCE [LARGE SCALE GENOMIC DNA]</scope>
    <source>
        <strain evidence="13 14">RAS26</strain>
    </source>
</reference>
<dbReference type="Pfam" id="PF02786">
    <property type="entry name" value="CPSase_L_D2"/>
    <property type="match status" value="1"/>
</dbReference>
<dbReference type="Pfam" id="PF02785">
    <property type="entry name" value="Biotin_carb_C"/>
    <property type="match status" value="1"/>
</dbReference>
<dbReference type="Gene3D" id="3.30.700.40">
    <property type="match status" value="1"/>
</dbReference>
<dbReference type="InterPro" id="IPR050856">
    <property type="entry name" value="Biotin_carboxylase_complex"/>
</dbReference>
<evidence type="ECO:0000313" key="13">
    <source>
        <dbReference type="EMBL" id="MBB2921780.1"/>
    </source>
</evidence>
<keyword evidence="6" id="KW-0092">Biotin</keyword>
<accession>A0A7W4UCN6</accession>
<evidence type="ECO:0000256" key="8">
    <source>
        <dbReference type="PROSITE-ProRule" id="PRU00409"/>
    </source>
</evidence>
<dbReference type="InterPro" id="IPR005479">
    <property type="entry name" value="CPAse_ATP-bd"/>
</dbReference>
<evidence type="ECO:0000256" key="3">
    <source>
        <dbReference type="ARBA" id="ARBA00022598"/>
    </source>
</evidence>
<dbReference type="PROSITE" id="PS00867">
    <property type="entry name" value="CPSASE_2"/>
    <property type="match status" value="1"/>
</dbReference>
<dbReference type="GO" id="GO:0046872">
    <property type="term" value="F:metal ion binding"/>
    <property type="evidence" value="ECO:0007669"/>
    <property type="project" value="InterPro"/>
</dbReference>
<dbReference type="PROSITE" id="PS00866">
    <property type="entry name" value="CPSASE_1"/>
    <property type="match status" value="1"/>
</dbReference>
<feature type="domain" description="ATP-grasp" evidence="11">
    <location>
        <begin position="131"/>
        <end position="330"/>
    </location>
</feature>
<dbReference type="SUPFAM" id="SSF52440">
    <property type="entry name" value="PreATP-grasp domain"/>
    <property type="match status" value="1"/>
</dbReference>
<dbReference type="SUPFAM" id="SSF51230">
    <property type="entry name" value="Single hybrid motif"/>
    <property type="match status" value="1"/>
</dbReference>
<evidence type="ECO:0000259" key="11">
    <source>
        <dbReference type="PROSITE" id="PS50975"/>
    </source>
</evidence>
<dbReference type="InterPro" id="IPR000089">
    <property type="entry name" value="Biotin_lipoyl"/>
</dbReference>